<dbReference type="SUPFAM" id="SSF81296">
    <property type="entry name" value="E set domains"/>
    <property type="match status" value="1"/>
</dbReference>
<dbReference type="InterPro" id="IPR039670">
    <property type="entry name" value="NPC2-like"/>
</dbReference>
<dbReference type="PANTHER" id="PTHR11306">
    <property type="entry name" value="NIEMANN PICK TYPE C2 PROTEIN NPC2-RELATED"/>
    <property type="match status" value="1"/>
</dbReference>
<dbReference type="AlphaFoldDB" id="A0AAD5DLD1"/>
<gene>
    <name evidence="8" type="ORF">COHA_007628</name>
</gene>
<dbReference type="Proteomes" id="UP001205105">
    <property type="component" value="Unassembled WGS sequence"/>
</dbReference>
<comment type="caution">
    <text evidence="8">The sequence shown here is derived from an EMBL/GenBank/DDBJ whole genome shotgun (WGS) entry which is preliminary data.</text>
</comment>
<dbReference type="InterPro" id="IPR003172">
    <property type="entry name" value="ML_dom"/>
</dbReference>
<keyword evidence="6" id="KW-0445">Lipid transport</keyword>
<dbReference type="PANTHER" id="PTHR11306:SF0">
    <property type="entry name" value="PHOSPHATIDYLGLYCEROL_PHOSPHATIDYLINOSITOL TRANSFER PROTEIN"/>
    <property type="match status" value="1"/>
</dbReference>
<dbReference type="GO" id="GO:0015918">
    <property type="term" value="P:sterol transport"/>
    <property type="evidence" value="ECO:0007669"/>
    <property type="project" value="InterPro"/>
</dbReference>
<dbReference type="Gene3D" id="2.60.40.770">
    <property type="match status" value="1"/>
</dbReference>
<protein>
    <recommendedName>
        <fullName evidence="7">MD-2-related lipid-recognition domain-containing protein</fullName>
    </recommendedName>
</protein>
<dbReference type="Pfam" id="PF02221">
    <property type="entry name" value="E1_DerP2_DerF2"/>
    <property type="match status" value="1"/>
</dbReference>
<keyword evidence="9" id="KW-1185">Reference proteome</keyword>
<feature type="domain" description="MD-2-related lipid-recognition" evidence="7">
    <location>
        <begin position="58"/>
        <end position="171"/>
    </location>
</feature>
<evidence type="ECO:0000256" key="3">
    <source>
        <dbReference type="ARBA" id="ARBA00011245"/>
    </source>
</evidence>
<evidence type="ECO:0000256" key="4">
    <source>
        <dbReference type="ARBA" id="ARBA00022448"/>
    </source>
</evidence>
<comment type="subunit">
    <text evidence="3">Monomer.</text>
</comment>
<dbReference type="InterPro" id="IPR014756">
    <property type="entry name" value="Ig_E-set"/>
</dbReference>
<evidence type="ECO:0000259" key="7">
    <source>
        <dbReference type="SMART" id="SM00737"/>
    </source>
</evidence>
<name>A0AAD5DLD1_9CHLO</name>
<dbReference type="EMBL" id="JADXDR010000123">
    <property type="protein sequence ID" value="KAI7838554.1"/>
    <property type="molecule type" value="Genomic_DNA"/>
</dbReference>
<organism evidence="8 9">
    <name type="scientific">Chlorella ohadii</name>
    <dbReference type="NCBI Taxonomy" id="2649997"/>
    <lineage>
        <taxon>Eukaryota</taxon>
        <taxon>Viridiplantae</taxon>
        <taxon>Chlorophyta</taxon>
        <taxon>core chlorophytes</taxon>
        <taxon>Trebouxiophyceae</taxon>
        <taxon>Chlorellales</taxon>
        <taxon>Chlorellaceae</taxon>
        <taxon>Chlorella clade</taxon>
        <taxon>Chlorella</taxon>
    </lineage>
</organism>
<comment type="similarity">
    <text evidence="2">Belongs to the NPC2 family.</text>
</comment>
<evidence type="ECO:0000256" key="2">
    <source>
        <dbReference type="ARBA" id="ARBA00006370"/>
    </source>
</evidence>
<keyword evidence="4" id="KW-0813">Transport</keyword>
<evidence type="ECO:0000256" key="5">
    <source>
        <dbReference type="ARBA" id="ARBA00022729"/>
    </source>
</evidence>
<reference evidence="8" key="1">
    <citation type="submission" date="2020-11" db="EMBL/GenBank/DDBJ databases">
        <title>Chlorella ohadii genome sequencing and assembly.</title>
        <authorList>
            <person name="Murik O."/>
            <person name="Treves H."/>
            <person name="Kedem I."/>
            <person name="Shotland Y."/>
            <person name="Kaplan A."/>
        </authorList>
    </citation>
    <scope>NUCLEOTIDE SEQUENCE</scope>
    <source>
        <strain evidence="8">1</strain>
    </source>
</reference>
<dbReference type="GO" id="GO:0032934">
    <property type="term" value="F:sterol binding"/>
    <property type="evidence" value="ECO:0007669"/>
    <property type="project" value="InterPro"/>
</dbReference>
<sequence length="207" mass="21888">MIAARHAQPSRAPWSTLPPPATAAAAAAAHAAALPPSRRPRLVLLLLLASAALVRAEWKDCSTGATIFKVADVTLDPNPVKPGDLAKFVIQAESSKELRGGSVQMVVHYAGMPIWTQMDNLCDKADCPVKQGPTQVRYSQLFPAITPPGSYTVTLNGHSGAEQLFCVTVPFQVVPPQAAEVAAGWEAALGEAARQQALTTHRKRLAA</sequence>
<evidence type="ECO:0000313" key="8">
    <source>
        <dbReference type="EMBL" id="KAI7838554.1"/>
    </source>
</evidence>
<evidence type="ECO:0000313" key="9">
    <source>
        <dbReference type="Proteomes" id="UP001205105"/>
    </source>
</evidence>
<keyword evidence="5" id="KW-0732">Signal</keyword>
<proteinExistence type="inferred from homology"/>
<dbReference type="SMART" id="SM00737">
    <property type="entry name" value="ML"/>
    <property type="match status" value="1"/>
</dbReference>
<accession>A0AAD5DLD1</accession>
<evidence type="ECO:0000256" key="1">
    <source>
        <dbReference type="ARBA" id="ARBA00002053"/>
    </source>
</evidence>
<comment type="function">
    <text evidence="1">Catalyzes the intermembrane transfer of phosphatidylglycerol and phosphatidylinositol.</text>
</comment>
<evidence type="ECO:0000256" key="6">
    <source>
        <dbReference type="ARBA" id="ARBA00023055"/>
    </source>
</evidence>